<dbReference type="AlphaFoldDB" id="A0A8J3JNE5"/>
<keyword evidence="1" id="KW-1133">Transmembrane helix</keyword>
<evidence type="ECO:0000256" key="1">
    <source>
        <dbReference type="SAM" id="Phobius"/>
    </source>
</evidence>
<evidence type="ECO:0000313" key="3">
    <source>
        <dbReference type="Proteomes" id="UP000601223"/>
    </source>
</evidence>
<accession>A0A8J3JNE5</accession>
<comment type="caution">
    <text evidence="2">The sequence shown here is derived from an EMBL/GenBank/DDBJ whole genome shotgun (WGS) entry which is preliminary data.</text>
</comment>
<evidence type="ECO:0000313" key="2">
    <source>
        <dbReference type="EMBL" id="GIF81064.1"/>
    </source>
</evidence>
<keyword evidence="1" id="KW-0812">Transmembrane</keyword>
<keyword evidence="3" id="KW-1185">Reference proteome</keyword>
<organism evidence="2 3">
    <name type="scientific">Catellatospora bangladeshensis</name>
    <dbReference type="NCBI Taxonomy" id="310355"/>
    <lineage>
        <taxon>Bacteria</taxon>
        <taxon>Bacillati</taxon>
        <taxon>Actinomycetota</taxon>
        <taxon>Actinomycetes</taxon>
        <taxon>Micromonosporales</taxon>
        <taxon>Micromonosporaceae</taxon>
        <taxon>Catellatospora</taxon>
    </lineage>
</organism>
<protein>
    <recommendedName>
        <fullName evidence="4">DUF4878 domain-containing protein</fullName>
    </recommendedName>
</protein>
<dbReference type="Gene3D" id="3.10.450.50">
    <property type="match status" value="1"/>
</dbReference>
<dbReference type="EMBL" id="BONF01000011">
    <property type="protein sequence ID" value="GIF81064.1"/>
    <property type="molecule type" value="Genomic_DNA"/>
</dbReference>
<name>A0A8J3JNE5_9ACTN</name>
<evidence type="ECO:0008006" key="4">
    <source>
        <dbReference type="Google" id="ProtNLM"/>
    </source>
</evidence>
<keyword evidence="1" id="KW-0472">Membrane</keyword>
<sequence length="148" mass="15855">MTFVPPPPPAKKSNTKRILIIVAIVLVLCCGGGITGAVLLFRGVQEATGPARDVAVAYVEDIMAGDYHGAYGRLCDRVQASTSEADYTRVQTAQLKISKYEVTGTSIKQMNSTTTAVITMRLTQAETGAVMTQGFPLLKEDGEWRVCG</sequence>
<feature type="transmembrane region" description="Helical" evidence="1">
    <location>
        <begin position="18"/>
        <end position="41"/>
    </location>
</feature>
<proteinExistence type="predicted"/>
<gene>
    <name evidence="2" type="ORF">Cba03nite_24130</name>
</gene>
<dbReference type="Proteomes" id="UP000601223">
    <property type="component" value="Unassembled WGS sequence"/>
</dbReference>
<reference evidence="2 3" key="1">
    <citation type="submission" date="2021-01" db="EMBL/GenBank/DDBJ databases">
        <title>Whole genome shotgun sequence of Catellatospora bangladeshensis NBRC 107357.</title>
        <authorList>
            <person name="Komaki H."/>
            <person name="Tamura T."/>
        </authorList>
    </citation>
    <scope>NUCLEOTIDE SEQUENCE [LARGE SCALE GENOMIC DNA]</scope>
    <source>
        <strain evidence="2 3">NBRC 107357</strain>
    </source>
</reference>
<dbReference type="RefSeq" id="WP_203745222.1">
    <property type="nucleotide sequence ID" value="NZ_BONF01000011.1"/>
</dbReference>